<reference evidence="2 3" key="1">
    <citation type="submission" date="2024-08" db="EMBL/GenBank/DDBJ databases">
        <title>Insights into the chromosomal genome structure of Flemingia macrophylla.</title>
        <authorList>
            <person name="Ding Y."/>
            <person name="Zhao Y."/>
            <person name="Bi W."/>
            <person name="Wu M."/>
            <person name="Zhao G."/>
            <person name="Gong Y."/>
            <person name="Li W."/>
            <person name="Zhang P."/>
        </authorList>
    </citation>
    <scope>NUCLEOTIDE SEQUENCE [LARGE SCALE GENOMIC DNA]</scope>
    <source>
        <strain evidence="2">DYQJB</strain>
        <tissue evidence="2">Leaf</tissue>
    </source>
</reference>
<dbReference type="InterPro" id="IPR056789">
    <property type="entry name" value="LRR_R13L1-DRL21"/>
</dbReference>
<evidence type="ECO:0000313" key="2">
    <source>
        <dbReference type="EMBL" id="KAL2334469.1"/>
    </source>
</evidence>
<accession>A0ABD1MF87</accession>
<dbReference type="PANTHER" id="PTHR47186">
    <property type="entry name" value="LEUCINE-RICH REPEAT-CONTAINING PROTEIN 57"/>
    <property type="match status" value="1"/>
</dbReference>
<gene>
    <name evidence="2" type="ORF">Fmac_015682</name>
</gene>
<evidence type="ECO:0000259" key="1">
    <source>
        <dbReference type="Pfam" id="PF25019"/>
    </source>
</evidence>
<evidence type="ECO:0000313" key="3">
    <source>
        <dbReference type="Proteomes" id="UP001603857"/>
    </source>
</evidence>
<dbReference type="PANTHER" id="PTHR47186:SF43">
    <property type="entry name" value="TYPE DISEASE RESISTANCE PROTEIN CNL-J3, PUTATIVE-RELATED"/>
    <property type="match status" value="1"/>
</dbReference>
<dbReference type="Proteomes" id="UP001603857">
    <property type="component" value="Unassembled WGS sequence"/>
</dbReference>
<keyword evidence="3" id="KW-1185">Reference proteome</keyword>
<name>A0ABD1MF87_9FABA</name>
<sequence>MNLSEALTVDLENKTHLARLELIWDGNCIPDDLGREKKVVKNLQPSKHLKDLSIYNYGGTQLPSWLSTLNVVSMSLEKCKYCFLLPPFGVQLFLKKLRIRMFDGTVSIGVDFYGSIFSSFTSLETLELSDMKEWEKWECQATAFSRLQNLCLSRCPKLKALSEQLLQVK</sequence>
<proteinExistence type="predicted"/>
<protein>
    <recommendedName>
        <fullName evidence="1">R13L1/DRL21-like LRR repeat region domain-containing protein</fullName>
    </recommendedName>
</protein>
<dbReference type="Pfam" id="PF25019">
    <property type="entry name" value="LRR_R13L1-DRL21"/>
    <property type="match status" value="1"/>
</dbReference>
<dbReference type="Gene3D" id="3.80.10.10">
    <property type="entry name" value="Ribonuclease Inhibitor"/>
    <property type="match status" value="1"/>
</dbReference>
<feature type="domain" description="R13L1/DRL21-like LRR repeat region" evidence="1">
    <location>
        <begin position="4"/>
        <end position="100"/>
    </location>
</feature>
<comment type="caution">
    <text evidence="2">The sequence shown here is derived from an EMBL/GenBank/DDBJ whole genome shotgun (WGS) entry which is preliminary data.</text>
</comment>
<dbReference type="AlphaFoldDB" id="A0ABD1MF87"/>
<dbReference type="EMBL" id="JBGMDY010000005">
    <property type="protein sequence ID" value="KAL2334469.1"/>
    <property type="molecule type" value="Genomic_DNA"/>
</dbReference>
<dbReference type="InterPro" id="IPR032675">
    <property type="entry name" value="LRR_dom_sf"/>
</dbReference>
<organism evidence="2 3">
    <name type="scientific">Flemingia macrophylla</name>
    <dbReference type="NCBI Taxonomy" id="520843"/>
    <lineage>
        <taxon>Eukaryota</taxon>
        <taxon>Viridiplantae</taxon>
        <taxon>Streptophyta</taxon>
        <taxon>Embryophyta</taxon>
        <taxon>Tracheophyta</taxon>
        <taxon>Spermatophyta</taxon>
        <taxon>Magnoliopsida</taxon>
        <taxon>eudicotyledons</taxon>
        <taxon>Gunneridae</taxon>
        <taxon>Pentapetalae</taxon>
        <taxon>rosids</taxon>
        <taxon>fabids</taxon>
        <taxon>Fabales</taxon>
        <taxon>Fabaceae</taxon>
        <taxon>Papilionoideae</taxon>
        <taxon>50 kb inversion clade</taxon>
        <taxon>NPAAA clade</taxon>
        <taxon>indigoferoid/millettioid clade</taxon>
        <taxon>Phaseoleae</taxon>
        <taxon>Flemingia</taxon>
    </lineage>
</organism>
<dbReference type="SUPFAM" id="SSF52058">
    <property type="entry name" value="L domain-like"/>
    <property type="match status" value="1"/>
</dbReference>